<evidence type="ECO:0000259" key="3">
    <source>
        <dbReference type="Pfam" id="PF25917"/>
    </source>
</evidence>
<dbReference type="Pfam" id="PF25917">
    <property type="entry name" value="BSH_RND"/>
    <property type="match status" value="1"/>
</dbReference>
<keyword evidence="2" id="KW-0472">Membrane</keyword>
<feature type="coiled-coil region" evidence="1">
    <location>
        <begin position="323"/>
        <end position="357"/>
    </location>
</feature>
<keyword evidence="2" id="KW-0812">Transmembrane</keyword>
<protein>
    <submittedName>
        <fullName evidence="4">HlyD family efflux transporter periplasmic adaptor subunit</fullName>
    </submittedName>
</protein>
<reference evidence="4" key="1">
    <citation type="submission" date="2020-10" db="EMBL/GenBank/DDBJ databases">
        <authorList>
            <person name="Gilroy R."/>
        </authorList>
    </citation>
    <scope>NUCLEOTIDE SEQUENCE</scope>
    <source>
        <strain evidence="4">CHK191-8634</strain>
    </source>
</reference>
<feature type="transmembrane region" description="Helical" evidence="2">
    <location>
        <begin position="35"/>
        <end position="56"/>
    </location>
</feature>
<dbReference type="GO" id="GO:0015562">
    <property type="term" value="F:efflux transmembrane transporter activity"/>
    <property type="evidence" value="ECO:0007669"/>
    <property type="project" value="TreeGrafter"/>
</dbReference>
<dbReference type="Gene3D" id="2.40.50.100">
    <property type="match status" value="2"/>
</dbReference>
<keyword evidence="2" id="KW-1133">Transmembrane helix</keyword>
<dbReference type="InterPro" id="IPR058625">
    <property type="entry name" value="MdtA-like_BSH"/>
</dbReference>
<name>A0A9D1IT63_9CLOT</name>
<evidence type="ECO:0000256" key="1">
    <source>
        <dbReference type="SAM" id="Coils"/>
    </source>
</evidence>
<reference evidence="4" key="2">
    <citation type="journal article" date="2021" name="PeerJ">
        <title>Extensive microbial diversity within the chicken gut microbiome revealed by metagenomics and culture.</title>
        <authorList>
            <person name="Gilroy R."/>
            <person name="Ravi A."/>
            <person name="Getino M."/>
            <person name="Pursley I."/>
            <person name="Horton D.L."/>
            <person name="Alikhan N.F."/>
            <person name="Baker D."/>
            <person name="Gharbi K."/>
            <person name="Hall N."/>
            <person name="Watson M."/>
            <person name="Adriaenssens E.M."/>
            <person name="Foster-Nyarko E."/>
            <person name="Jarju S."/>
            <person name="Secka A."/>
            <person name="Antonio M."/>
            <person name="Oren A."/>
            <person name="Chaudhuri R.R."/>
            <person name="La Ragione R."/>
            <person name="Hildebrand F."/>
            <person name="Pallen M.J."/>
        </authorList>
    </citation>
    <scope>NUCLEOTIDE SEQUENCE</scope>
    <source>
        <strain evidence="4">CHK191-8634</strain>
    </source>
</reference>
<dbReference type="EMBL" id="DVMR01000034">
    <property type="protein sequence ID" value="HIU43415.1"/>
    <property type="molecule type" value="Genomic_DNA"/>
</dbReference>
<gene>
    <name evidence="4" type="ORF">IAB67_03865</name>
</gene>
<dbReference type="Gene3D" id="2.40.30.170">
    <property type="match status" value="2"/>
</dbReference>
<proteinExistence type="predicted"/>
<dbReference type="AlphaFoldDB" id="A0A9D1IT63"/>
<dbReference type="Gene3D" id="2.40.420.20">
    <property type="match status" value="1"/>
</dbReference>
<feature type="domain" description="Multidrug resistance protein MdtA-like barrel-sandwich hybrid" evidence="3">
    <location>
        <begin position="94"/>
        <end position="192"/>
    </location>
</feature>
<dbReference type="SUPFAM" id="SSF111369">
    <property type="entry name" value="HlyD-like secretion proteins"/>
    <property type="match status" value="2"/>
</dbReference>
<dbReference type="PANTHER" id="PTHR30469">
    <property type="entry name" value="MULTIDRUG RESISTANCE PROTEIN MDTA"/>
    <property type="match status" value="1"/>
</dbReference>
<dbReference type="Proteomes" id="UP000824073">
    <property type="component" value="Unassembled WGS sequence"/>
</dbReference>
<evidence type="ECO:0000256" key="2">
    <source>
        <dbReference type="SAM" id="Phobius"/>
    </source>
</evidence>
<keyword evidence="1" id="KW-0175">Coiled coil</keyword>
<accession>A0A9D1IT63</accession>
<evidence type="ECO:0000313" key="4">
    <source>
        <dbReference type="EMBL" id="HIU43415.1"/>
    </source>
</evidence>
<dbReference type="Gene3D" id="1.10.287.470">
    <property type="entry name" value="Helix hairpin bin"/>
    <property type="match status" value="1"/>
</dbReference>
<sequence length="600" mass="62921">MFENTAQKAAEPQAVQQPVRNKYAGGKKKRGMPKWLKIIIVLILIAALCGTVFYFVRKFTSGSGSTTIEDTIVSRGTLSSQVTGWGTVVARQTAEYGADSRGTVTEVAVQAGDIVKAGDLLFVIDPSELREGLATAEEALRTAADGVTKATKALSNTSLTAPFSGKLILPEDFTELRTGQDISAGQSLGTLVDDSVMKLELYFSYAYENDIYAGQSVSISVPESMVQVTGTVESIDKISRPIDGAVCFRVNVAVPNAGTLTAGQSAAGYITAGGVDMMPATGGTLKYNQEQELTMPVGGTLQFVDLMDYGEYSSGQTLCSVDASSLQADLNAAQKTYDEAAETVSKLQADMTNTEIRSEINGVVSNLVVAVGDKLQASGTPVVTVSDTSSLLVEASIDELDINNVQLGMPVTITYGDGNSTSMGEVTYVGFEAKSENTGMGAVAYFPARFSIGADAEGSLLPGMGVNYTITSVIKEDCLVVPSKAVIFTEAGTVVYVKKGMGFDDYPVASLSGGSEEGTEPVEGGEDISVSPDMGVSVSPDMGAEAEAAESQVPEGYYPVAVEIGLSDANNTEIVSGLEEGTTIYLTTYTNTDGSYYYYG</sequence>
<organism evidence="4 5">
    <name type="scientific">Candidatus Ventrousia excrementavium</name>
    <dbReference type="NCBI Taxonomy" id="2840961"/>
    <lineage>
        <taxon>Bacteria</taxon>
        <taxon>Bacillati</taxon>
        <taxon>Bacillota</taxon>
        <taxon>Clostridia</taxon>
        <taxon>Eubacteriales</taxon>
        <taxon>Clostridiaceae</taxon>
        <taxon>Clostridiaceae incertae sedis</taxon>
        <taxon>Candidatus Ventrousia</taxon>
    </lineage>
</organism>
<comment type="caution">
    <text evidence="4">The sequence shown here is derived from an EMBL/GenBank/DDBJ whole genome shotgun (WGS) entry which is preliminary data.</text>
</comment>
<evidence type="ECO:0000313" key="5">
    <source>
        <dbReference type="Proteomes" id="UP000824073"/>
    </source>
</evidence>
<dbReference type="GO" id="GO:1990281">
    <property type="term" value="C:efflux pump complex"/>
    <property type="evidence" value="ECO:0007669"/>
    <property type="project" value="TreeGrafter"/>
</dbReference>